<protein>
    <submittedName>
        <fullName evidence="2">Demethylrebeccamycin-D-glucose O-methyltransferase</fullName>
        <ecNumber evidence="2">2.1.1.164</ecNumber>
    </submittedName>
</protein>
<dbReference type="EC" id="2.1.1.164" evidence="2"/>
<sequence length="214" mass="23800">MPEIRNIGHYDRKYATSDFDYSPERERGWLQEHLIDRFDLKPGDRVLDLGCGKGLHASLLSSFGLNVFGVELSAEGVRGANARGSTAVFINASASDLPYHFDTGYFDLIYCRGMSWFHRELHEVCPSTGVNVSEHVPKIMEFIRPGGLFVLQICTDFTGRCADDGVIYNRLSDYIDLFSPHGEIVHLTNWAGVGLLDDEQAAEVKGGIVIATQK</sequence>
<dbReference type="AlphaFoldDB" id="A0A517VMU2"/>
<keyword evidence="3" id="KW-1185">Reference proteome</keyword>
<dbReference type="InterPro" id="IPR013216">
    <property type="entry name" value="Methyltransf_11"/>
</dbReference>
<dbReference type="RefSeq" id="WP_145232254.1">
    <property type="nucleotide sequence ID" value="NZ_CP036343.1"/>
</dbReference>
<dbReference type="EMBL" id="CP036343">
    <property type="protein sequence ID" value="QDT94348.1"/>
    <property type="molecule type" value="Genomic_DNA"/>
</dbReference>
<dbReference type="KEGG" id="gax:Pan161_60440"/>
<evidence type="ECO:0000313" key="2">
    <source>
        <dbReference type="EMBL" id="QDT94348.1"/>
    </source>
</evidence>
<keyword evidence="2" id="KW-0489">Methyltransferase</keyword>
<dbReference type="Pfam" id="PF08241">
    <property type="entry name" value="Methyltransf_11"/>
    <property type="match status" value="1"/>
</dbReference>
<dbReference type="CDD" id="cd02440">
    <property type="entry name" value="AdoMet_MTases"/>
    <property type="match status" value="1"/>
</dbReference>
<dbReference type="InterPro" id="IPR029063">
    <property type="entry name" value="SAM-dependent_MTases_sf"/>
</dbReference>
<dbReference type="GO" id="GO:0102082">
    <property type="term" value="F:demethylrebeccamycin--D-glucose O-methyltransferase activity"/>
    <property type="evidence" value="ECO:0007669"/>
    <property type="project" value="UniProtKB-EC"/>
</dbReference>
<organism evidence="2 3">
    <name type="scientific">Gimesia algae</name>
    <dbReference type="NCBI Taxonomy" id="2527971"/>
    <lineage>
        <taxon>Bacteria</taxon>
        <taxon>Pseudomonadati</taxon>
        <taxon>Planctomycetota</taxon>
        <taxon>Planctomycetia</taxon>
        <taxon>Planctomycetales</taxon>
        <taxon>Planctomycetaceae</taxon>
        <taxon>Gimesia</taxon>
    </lineage>
</organism>
<name>A0A517VMU2_9PLAN</name>
<gene>
    <name evidence="2" type="primary">rebM_4</name>
    <name evidence="2" type="ORF">Pan161_60440</name>
</gene>
<evidence type="ECO:0000259" key="1">
    <source>
        <dbReference type="Pfam" id="PF08241"/>
    </source>
</evidence>
<dbReference type="Proteomes" id="UP000316855">
    <property type="component" value="Chromosome"/>
</dbReference>
<reference evidence="2 3" key="1">
    <citation type="submission" date="2019-02" db="EMBL/GenBank/DDBJ databases">
        <title>Deep-cultivation of Planctomycetes and their phenomic and genomic characterization uncovers novel biology.</title>
        <authorList>
            <person name="Wiegand S."/>
            <person name="Jogler M."/>
            <person name="Boedeker C."/>
            <person name="Pinto D."/>
            <person name="Vollmers J."/>
            <person name="Rivas-Marin E."/>
            <person name="Kohn T."/>
            <person name="Peeters S.H."/>
            <person name="Heuer A."/>
            <person name="Rast P."/>
            <person name="Oberbeckmann S."/>
            <person name="Bunk B."/>
            <person name="Jeske O."/>
            <person name="Meyerdierks A."/>
            <person name="Storesund J.E."/>
            <person name="Kallscheuer N."/>
            <person name="Luecker S."/>
            <person name="Lage O.M."/>
            <person name="Pohl T."/>
            <person name="Merkel B.J."/>
            <person name="Hornburger P."/>
            <person name="Mueller R.-W."/>
            <person name="Bruemmer F."/>
            <person name="Labrenz M."/>
            <person name="Spormann A.M."/>
            <person name="Op den Camp H."/>
            <person name="Overmann J."/>
            <person name="Amann R."/>
            <person name="Jetten M.S.M."/>
            <person name="Mascher T."/>
            <person name="Medema M.H."/>
            <person name="Devos D.P."/>
            <person name="Kaster A.-K."/>
            <person name="Ovreas L."/>
            <person name="Rohde M."/>
            <person name="Galperin M.Y."/>
            <person name="Jogler C."/>
        </authorList>
    </citation>
    <scope>NUCLEOTIDE SEQUENCE [LARGE SCALE GENOMIC DNA]</scope>
    <source>
        <strain evidence="2 3">Pan161</strain>
    </source>
</reference>
<dbReference type="SUPFAM" id="SSF53335">
    <property type="entry name" value="S-adenosyl-L-methionine-dependent methyltransferases"/>
    <property type="match status" value="1"/>
</dbReference>
<dbReference type="GO" id="GO:0008757">
    <property type="term" value="F:S-adenosylmethionine-dependent methyltransferase activity"/>
    <property type="evidence" value="ECO:0007669"/>
    <property type="project" value="InterPro"/>
</dbReference>
<dbReference type="Gene3D" id="3.40.50.150">
    <property type="entry name" value="Vaccinia Virus protein VP39"/>
    <property type="match status" value="1"/>
</dbReference>
<proteinExistence type="predicted"/>
<keyword evidence="2" id="KW-0808">Transferase</keyword>
<feature type="domain" description="Methyltransferase type 11" evidence="1">
    <location>
        <begin position="47"/>
        <end position="150"/>
    </location>
</feature>
<dbReference type="PANTHER" id="PTHR43464">
    <property type="entry name" value="METHYLTRANSFERASE"/>
    <property type="match status" value="1"/>
</dbReference>
<evidence type="ECO:0000313" key="3">
    <source>
        <dbReference type="Proteomes" id="UP000316855"/>
    </source>
</evidence>
<dbReference type="GO" id="GO:0032259">
    <property type="term" value="P:methylation"/>
    <property type="evidence" value="ECO:0007669"/>
    <property type="project" value="UniProtKB-KW"/>
</dbReference>
<dbReference type="OrthoDB" id="9774345at2"/>
<dbReference type="PANTHER" id="PTHR43464:SF83">
    <property type="entry name" value="MALONYL-[ACYL-CARRIER PROTEIN] O-METHYLTRANSFERASE"/>
    <property type="match status" value="1"/>
</dbReference>
<accession>A0A517VMU2</accession>